<feature type="transmembrane region" description="Helical" evidence="11">
    <location>
        <begin position="596"/>
        <end position="617"/>
    </location>
</feature>
<evidence type="ECO:0000256" key="11">
    <source>
        <dbReference type="SAM" id="Phobius"/>
    </source>
</evidence>
<dbReference type="InterPro" id="IPR007535">
    <property type="entry name" value="Catechol_dOase_N"/>
</dbReference>
<dbReference type="InterPro" id="IPR010308">
    <property type="entry name" value="TRP_C"/>
</dbReference>
<feature type="transmembrane region" description="Helical" evidence="11">
    <location>
        <begin position="179"/>
        <end position="204"/>
    </location>
</feature>
<feature type="transmembrane region" description="Helical" evidence="11">
    <location>
        <begin position="629"/>
        <end position="654"/>
    </location>
</feature>
<dbReference type="SMART" id="SM01320">
    <property type="entry name" value="TRP_N"/>
    <property type="match status" value="1"/>
</dbReference>
<keyword evidence="5" id="KW-0479">Metal-binding</keyword>
<dbReference type="Proteomes" id="UP001197093">
    <property type="component" value="Unassembled WGS sequence"/>
</dbReference>
<dbReference type="Pfam" id="PF04444">
    <property type="entry name" value="Dioxygenase_N"/>
    <property type="match status" value="1"/>
</dbReference>
<feature type="chain" id="PRO_5042280658" description="ML-like domain-containing protein" evidence="12">
    <location>
        <begin position="25"/>
        <end position="1243"/>
    </location>
</feature>
<feature type="domain" description="ML-like" evidence="13">
    <location>
        <begin position="32"/>
        <end position="175"/>
    </location>
</feature>
<evidence type="ECO:0000256" key="7">
    <source>
        <dbReference type="ARBA" id="ARBA00022989"/>
    </source>
</evidence>
<keyword evidence="7 11" id="KW-1133">Transmembrane helix</keyword>
<dbReference type="GO" id="GO:0018576">
    <property type="term" value="F:catechol 1,2-dioxygenase activity"/>
    <property type="evidence" value="ECO:0007669"/>
    <property type="project" value="InterPro"/>
</dbReference>
<dbReference type="GO" id="GO:0009712">
    <property type="term" value="P:catechol-containing compound metabolic process"/>
    <property type="evidence" value="ECO:0007669"/>
    <property type="project" value="InterPro"/>
</dbReference>
<comment type="cofactor">
    <cofactor evidence="1">
        <name>Fe(3+)</name>
        <dbReference type="ChEBI" id="CHEBI:29034"/>
    </cofactor>
</comment>
<dbReference type="InterPro" id="IPR032800">
    <property type="entry name" value="TRP_N"/>
</dbReference>
<evidence type="ECO:0000256" key="2">
    <source>
        <dbReference type="ARBA" id="ARBA00004141"/>
    </source>
</evidence>
<dbReference type="CDD" id="cd03461">
    <property type="entry name" value="1_2-HQD"/>
    <property type="match status" value="1"/>
</dbReference>
<feature type="compositionally biased region" description="Acidic residues" evidence="10">
    <location>
        <begin position="717"/>
        <end position="731"/>
    </location>
</feature>
<feature type="transmembrane region" description="Helical" evidence="11">
    <location>
        <begin position="541"/>
        <end position="562"/>
    </location>
</feature>
<dbReference type="InterPro" id="IPR015889">
    <property type="entry name" value="Intradiol_dOase_core"/>
</dbReference>
<sequence>MTPWSRLQLAVFLLVSLFFADTNGARVIKRAPPLYTGDFGGCLAGQSALDIARFDLAYDAGNDTLVLHLEGASSGVKKESVMLHLSIDAYGTNRFDATFDPCTLNITSLCPLSPDVPVSAHAVIPVGGQPLGELSAFPFNLPDFEGSAKLQIHASSSDAEIGCFQAVVTNGKTLSHPEIIAPVLGGFALVAISASFLTAAYGVSIPHMRMHHAHSLSVLVVFETFQTIFFSGALSVNWPPLLVAWWSNFAWSAGFVYISGLVQSINSFTGVTGNMSQINSSTSQIFGRSPAEEAVVAASKATAFNSSFLDDYTWSGSPVASGVPLPGTWPGFPSTLSAHHIPIADAFMVGLIWLLVATGLVILAITALKIVLEGLASAKKIKDDRLASFRGNWVAYLGHALLRTLIIAFFTIMTLAMLQFTIRMTVGPVAVATVVFILCLIGVIALIASGCKTRTREGRFRVTVDRVVFYHTKVWRKLPVVTSAWGSTLREHDVQVRPLFSVALFRIRHVNTDPNRKTVHLDEPFVEKFGWLTARYRRTRWWFLAYHVTYLFCRAAFLGGGWRSPHVQIYGVLAVDVVNFAVAAVLVPFEGARNTVMAVWALSICNIMTTGISITFLPEFNHSRSDAAVLGIVIVVVQALTAVALLILIVLSAISSWISMMRNRQEIDPDWMEPVRVRYFTVMEDKARDARFHVETELPEPTPRFSMVSIRRRPKIEDEDEDAVYEPEQTLDDGPAQDQLTIQADDHGSHSRASSGGPRLSTGSLPRAARPYRVSWSSREFADLSPTRPDSVATKRLSGITCVVTDCDASNTSSTALIRPQSSMWSLNTPTPSASRASSPSPGRLSREIGVDGRRPPTALPEAPEPQEEEVRPTLTVDGPAKRETGEPNWILSQLHHPPHASPTMTQDVHDPAAPAAASANAPPLLDLTIDNITPNTIRINSQSSDARLTYLMARLVSHLHDFARETRLSTDEWMAAIGFLIKCGQISNDVRNEFILLSDVLGLSLLVDSINHPKPEGSTEGSVLGPFHTHDAPVLANGASMTSDPNGEPMLALCTVRDTHGNPVAGVHIDIWETDSSGHYDVQHADRDAPSERCVMVSDEQGRFWFKGLKPVSYPIPHDGPVGKLLQLLKRHCWRPAHVHFMFGKEGWDKLVTALYLRGDPYETSDAVFGVKQSLVVDLDKVDKETAKEYGVEEGSWLLKHDFVLTTEEETEQLRDKLATEALQKLGLNLKLVDHLPVPDLD</sequence>
<comment type="subcellular location">
    <subcellularLocation>
        <location evidence="2">Membrane</location>
        <topology evidence="2">Multi-pass membrane protein</topology>
    </subcellularLocation>
</comment>
<evidence type="ECO:0000256" key="12">
    <source>
        <dbReference type="SAM" id="SignalP"/>
    </source>
</evidence>
<comment type="caution">
    <text evidence="14">The sequence shown here is derived from an EMBL/GenBank/DDBJ whole genome shotgun (WGS) entry which is preliminary data.</text>
</comment>
<dbReference type="SUPFAM" id="SSF49482">
    <property type="entry name" value="Aromatic compound dioxygenase"/>
    <property type="match status" value="1"/>
</dbReference>
<dbReference type="GO" id="GO:0055085">
    <property type="term" value="P:transmembrane transport"/>
    <property type="evidence" value="ECO:0007669"/>
    <property type="project" value="TreeGrafter"/>
</dbReference>
<feature type="region of interest" description="Disordered" evidence="10">
    <location>
        <begin position="705"/>
        <end position="768"/>
    </location>
</feature>
<evidence type="ECO:0000256" key="6">
    <source>
        <dbReference type="ARBA" id="ARBA00022729"/>
    </source>
</evidence>
<dbReference type="GO" id="GO:0009272">
    <property type="term" value="P:fungal-type cell wall biogenesis"/>
    <property type="evidence" value="ECO:0007669"/>
    <property type="project" value="TreeGrafter"/>
</dbReference>
<evidence type="ECO:0000256" key="1">
    <source>
        <dbReference type="ARBA" id="ARBA00001965"/>
    </source>
</evidence>
<feature type="transmembrane region" description="Helical" evidence="11">
    <location>
        <begin position="346"/>
        <end position="372"/>
    </location>
</feature>
<proteinExistence type="inferred from homology"/>
<dbReference type="PANTHER" id="PTHR31145">
    <property type="entry name" value="INTEGRAL MEMBRANE PROTEIN (AFU_ORTHOLOGUE AFUA_7G01610)"/>
    <property type="match status" value="1"/>
</dbReference>
<feature type="transmembrane region" description="Helical" evidence="11">
    <location>
        <begin position="429"/>
        <end position="451"/>
    </location>
</feature>
<dbReference type="GO" id="GO:0008199">
    <property type="term" value="F:ferric iron binding"/>
    <property type="evidence" value="ECO:0007669"/>
    <property type="project" value="InterPro"/>
</dbReference>
<keyword evidence="9 11" id="KW-0472">Membrane</keyword>
<dbReference type="InterPro" id="IPR000627">
    <property type="entry name" value="Intradiol_dOase_C"/>
</dbReference>
<evidence type="ECO:0000256" key="4">
    <source>
        <dbReference type="ARBA" id="ARBA00022692"/>
    </source>
</evidence>
<name>A0AAD4I1T8_9PEZI</name>
<dbReference type="GO" id="GO:0016020">
    <property type="term" value="C:membrane"/>
    <property type="evidence" value="ECO:0007669"/>
    <property type="project" value="UniProtKB-SubCell"/>
</dbReference>
<evidence type="ECO:0000256" key="3">
    <source>
        <dbReference type="ARBA" id="ARBA00010642"/>
    </source>
</evidence>
<keyword evidence="6 12" id="KW-0732">Signal</keyword>
<accession>A0AAD4I1T8</accession>
<feature type="region of interest" description="Disordered" evidence="10">
    <location>
        <begin position="821"/>
        <end position="919"/>
    </location>
</feature>
<feature type="transmembrane region" description="Helical" evidence="11">
    <location>
        <begin position="216"/>
        <end position="238"/>
    </location>
</feature>
<keyword evidence="4 11" id="KW-0812">Transmembrane</keyword>
<evidence type="ECO:0000313" key="14">
    <source>
        <dbReference type="EMBL" id="KAG7291571.1"/>
    </source>
</evidence>
<evidence type="ECO:0000256" key="5">
    <source>
        <dbReference type="ARBA" id="ARBA00022723"/>
    </source>
</evidence>
<keyword evidence="15" id="KW-1185">Reference proteome</keyword>
<protein>
    <recommendedName>
        <fullName evidence="13">ML-like domain-containing protein</fullName>
    </recommendedName>
</protein>
<feature type="transmembrane region" description="Helical" evidence="11">
    <location>
        <begin position="393"/>
        <end position="417"/>
    </location>
</feature>
<dbReference type="Pfam" id="PF06011">
    <property type="entry name" value="TRP"/>
    <property type="match status" value="1"/>
</dbReference>
<dbReference type="InterPro" id="IPR039390">
    <property type="entry name" value="1_2-HQD/HQD"/>
</dbReference>
<dbReference type="AlphaFoldDB" id="A0AAD4I1T8"/>
<dbReference type="PANTHER" id="PTHR31145:SF7">
    <property type="entry name" value="TRP-LIKE ION CHANNEL"/>
    <property type="match status" value="1"/>
</dbReference>
<feature type="transmembrane region" description="Helical" evidence="11">
    <location>
        <begin position="568"/>
        <end position="589"/>
    </location>
</feature>
<feature type="compositionally biased region" description="Basic and acidic residues" evidence="10">
    <location>
        <begin position="845"/>
        <end position="855"/>
    </location>
</feature>
<feature type="signal peptide" evidence="12">
    <location>
        <begin position="1"/>
        <end position="24"/>
    </location>
</feature>
<dbReference type="Gene3D" id="2.60.130.10">
    <property type="entry name" value="Aromatic compound dioxygenase"/>
    <property type="match status" value="1"/>
</dbReference>
<evidence type="ECO:0000259" key="13">
    <source>
        <dbReference type="SMART" id="SM01320"/>
    </source>
</evidence>
<evidence type="ECO:0000256" key="8">
    <source>
        <dbReference type="ARBA" id="ARBA00023004"/>
    </source>
</evidence>
<feature type="compositionally biased region" description="Low complexity" evidence="10">
    <location>
        <begin position="829"/>
        <end position="842"/>
    </location>
</feature>
<evidence type="ECO:0000256" key="10">
    <source>
        <dbReference type="SAM" id="MobiDB-lite"/>
    </source>
</evidence>
<dbReference type="InterPro" id="IPR040241">
    <property type="entry name" value="TRP_Flc/Pkd2-like"/>
</dbReference>
<evidence type="ECO:0000256" key="9">
    <source>
        <dbReference type="ARBA" id="ARBA00023136"/>
    </source>
</evidence>
<dbReference type="Pfam" id="PF14558">
    <property type="entry name" value="TRP_N"/>
    <property type="match status" value="1"/>
</dbReference>
<gene>
    <name evidence="14" type="ORF">NEMBOFW57_001590</name>
</gene>
<comment type="similarity">
    <text evidence="3">Belongs to the transient receptor potential (TRP) ion channel family.</text>
</comment>
<evidence type="ECO:0000313" key="15">
    <source>
        <dbReference type="Proteomes" id="UP001197093"/>
    </source>
</evidence>
<dbReference type="EMBL" id="JAHCVI010000001">
    <property type="protein sequence ID" value="KAG7291571.1"/>
    <property type="molecule type" value="Genomic_DNA"/>
</dbReference>
<keyword evidence="8" id="KW-0408">Iron</keyword>
<reference evidence="14" key="1">
    <citation type="submission" date="2023-02" db="EMBL/GenBank/DDBJ databases">
        <authorList>
            <person name="Palmer J.M."/>
        </authorList>
    </citation>
    <scope>NUCLEOTIDE SEQUENCE</scope>
    <source>
        <strain evidence="14">FW57</strain>
    </source>
</reference>
<dbReference type="Pfam" id="PF00775">
    <property type="entry name" value="Dioxygenase_C"/>
    <property type="match status" value="1"/>
</dbReference>
<organism evidence="14 15">
    <name type="scientific">Staphylotrichum longicolle</name>
    <dbReference type="NCBI Taxonomy" id="669026"/>
    <lineage>
        <taxon>Eukaryota</taxon>
        <taxon>Fungi</taxon>
        <taxon>Dikarya</taxon>
        <taxon>Ascomycota</taxon>
        <taxon>Pezizomycotina</taxon>
        <taxon>Sordariomycetes</taxon>
        <taxon>Sordariomycetidae</taxon>
        <taxon>Sordariales</taxon>
        <taxon>Chaetomiaceae</taxon>
        <taxon>Staphylotrichum</taxon>
    </lineage>
</organism>